<reference evidence="9 10" key="1">
    <citation type="submission" date="2011-07" db="EMBL/GenBank/DDBJ databases">
        <authorList>
            <person name="Coyne R."/>
            <person name="Brami D."/>
            <person name="Johnson J."/>
            <person name="Hostetler J."/>
            <person name="Hannick L."/>
            <person name="Clark T."/>
            <person name="Cassidy-Hanley D."/>
            <person name="Inman J."/>
        </authorList>
    </citation>
    <scope>NUCLEOTIDE SEQUENCE [LARGE SCALE GENOMIC DNA]</scope>
    <source>
        <strain evidence="9 10">G5</strain>
    </source>
</reference>
<dbReference type="STRING" id="857967.G0QXU0"/>
<gene>
    <name evidence="9" type="ORF">IMG5_145200</name>
</gene>
<dbReference type="GO" id="GO:0017183">
    <property type="term" value="P:protein histidyl modification to diphthamide"/>
    <property type="evidence" value="ECO:0007669"/>
    <property type="project" value="InterPro"/>
</dbReference>
<keyword evidence="2" id="KW-0479">Metal-binding</keyword>
<dbReference type="InterPro" id="IPR036671">
    <property type="entry name" value="DPH_MB_sf"/>
</dbReference>
<accession>G0QXU0</accession>
<evidence type="ECO:0000256" key="2">
    <source>
        <dbReference type="ARBA" id="ARBA00022723"/>
    </source>
</evidence>
<feature type="domain" description="DPH-type MB" evidence="8">
    <location>
        <begin position="4"/>
        <end position="60"/>
    </location>
</feature>
<dbReference type="InParanoid" id="G0QXU0"/>
<dbReference type="eggNOG" id="KOG2923">
    <property type="taxonomic scope" value="Eukaryota"/>
</dbReference>
<dbReference type="InterPro" id="IPR044248">
    <property type="entry name" value="DPH3/4-like"/>
</dbReference>
<comment type="pathway">
    <text evidence="1">Protein modification; peptidyl-diphthamide biosynthesis.</text>
</comment>
<dbReference type="RefSeq" id="XP_004031207.1">
    <property type="nucleotide sequence ID" value="XM_004031159.1"/>
</dbReference>
<keyword evidence="3" id="KW-0408">Iron</keyword>
<comment type="similarity">
    <text evidence="4">Belongs to the DPH3 family.</text>
</comment>
<organism evidence="9 10">
    <name type="scientific">Ichthyophthirius multifiliis</name>
    <name type="common">White spot disease agent</name>
    <name type="synonym">Ich</name>
    <dbReference type="NCBI Taxonomy" id="5932"/>
    <lineage>
        <taxon>Eukaryota</taxon>
        <taxon>Sar</taxon>
        <taxon>Alveolata</taxon>
        <taxon>Ciliophora</taxon>
        <taxon>Intramacronucleata</taxon>
        <taxon>Oligohymenophorea</taxon>
        <taxon>Hymenostomatida</taxon>
        <taxon>Ophryoglenina</taxon>
        <taxon>Ichthyophthirius</taxon>
    </lineage>
</organism>
<dbReference type="Proteomes" id="UP000008983">
    <property type="component" value="Unassembled WGS sequence"/>
</dbReference>
<dbReference type="OrthoDB" id="66964at2759"/>
<dbReference type="GO" id="GO:0046872">
    <property type="term" value="F:metal ion binding"/>
    <property type="evidence" value="ECO:0007669"/>
    <property type="project" value="UniProtKB-KW"/>
</dbReference>
<dbReference type="AlphaFoldDB" id="G0QXU0"/>
<evidence type="ECO:0000256" key="4">
    <source>
        <dbReference type="ARBA" id="ARBA00024032"/>
    </source>
</evidence>
<sequence>MAGVYDEIEIEDMDFDEETGVFTYPCPCGDRFVITLEMIKNNNDIGTCPSCSLTIRVIYDENQYKEYEKLLIS</sequence>
<dbReference type="Pfam" id="PF05207">
    <property type="entry name" value="Zn_ribbon_CSL"/>
    <property type="match status" value="1"/>
</dbReference>
<evidence type="ECO:0000313" key="10">
    <source>
        <dbReference type="Proteomes" id="UP000008983"/>
    </source>
</evidence>
<dbReference type="InterPro" id="IPR007872">
    <property type="entry name" value="DPH_MB_dom"/>
</dbReference>
<dbReference type="FunCoup" id="G0QXU0">
    <property type="interactions" value="189"/>
</dbReference>
<evidence type="ECO:0000256" key="7">
    <source>
        <dbReference type="ARBA" id="ARBA00048125"/>
    </source>
</evidence>
<evidence type="ECO:0000259" key="8">
    <source>
        <dbReference type="PROSITE" id="PS51074"/>
    </source>
</evidence>
<dbReference type="EMBL" id="GL984088">
    <property type="protein sequence ID" value="EGR29971.1"/>
    <property type="molecule type" value="Genomic_DNA"/>
</dbReference>
<dbReference type="GeneID" id="14906085"/>
<evidence type="ECO:0000256" key="1">
    <source>
        <dbReference type="ARBA" id="ARBA00005156"/>
    </source>
</evidence>
<dbReference type="Gene3D" id="3.10.660.10">
    <property type="entry name" value="DPH Zinc finger"/>
    <property type="match status" value="1"/>
</dbReference>
<dbReference type="PROSITE" id="PS51074">
    <property type="entry name" value="DPH_MB"/>
    <property type="match status" value="1"/>
</dbReference>
<dbReference type="PANTHER" id="PTHR21454:SF31">
    <property type="entry name" value="DIPHTHAMIDE BIOSYNTHESIS PROTEIN 3"/>
    <property type="match status" value="1"/>
</dbReference>
<dbReference type="FunFam" id="3.10.660.10:FF:000001">
    <property type="entry name" value="Diphthamide biosynthesis 3"/>
    <property type="match status" value="1"/>
</dbReference>
<keyword evidence="10" id="KW-1185">Reference proteome</keyword>
<dbReference type="SUPFAM" id="SSF144217">
    <property type="entry name" value="CSL zinc finger"/>
    <property type="match status" value="1"/>
</dbReference>
<comment type="catalytic activity">
    <reaction evidence="5">
        <text>[3Fe-4S](1+)-[protein] + Fe(2+)-[Dph3] = [3Fe-4S](0)-[protein] + Fe(3+)-[Dph3]</text>
        <dbReference type="Rhea" id="RHEA:71235"/>
        <dbReference type="Rhea" id="RHEA-COMP:17996"/>
        <dbReference type="Rhea" id="RHEA-COMP:17997"/>
        <dbReference type="Rhea" id="RHEA-COMP:18002"/>
        <dbReference type="Rhea" id="RHEA-COMP:18003"/>
        <dbReference type="ChEBI" id="CHEBI:29033"/>
        <dbReference type="ChEBI" id="CHEBI:29034"/>
        <dbReference type="ChEBI" id="CHEBI:33751"/>
        <dbReference type="ChEBI" id="CHEBI:47402"/>
        <dbReference type="ChEBI" id="CHEBI:83228"/>
    </reaction>
</comment>
<dbReference type="OMA" id="IYDPDMF"/>
<dbReference type="PANTHER" id="PTHR21454">
    <property type="entry name" value="DPH3 HOMOLOG-RELATED"/>
    <property type="match status" value="1"/>
</dbReference>
<protein>
    <recommendedName>
        <fullName evidence="6">Diphthamide biosynthesis protein 3</fullName>
    </recommendedName>
</protein>
<proteinExistence type="inferred from homology"/>
<evidence type="ECO:0000256" key="5">
    <source>
        <dbReference type="ARBA" id="ARBA00036267"/>
    </source>
</evidence>
<comment type="catalytic activity">
    <reaction evidence="7">
        <text>2 [3Fe-4S](0)-[protein] + 2 Fe(2+)-[Dph3] + NADH = 2 [4Fe-4S](1+)-[protein] + 2 [Dph3] + NAD(+) + H(+)</text>
        <dbReference type="Rhea" id="RHEA:71239"/>
        <dbReference type="Rhea" id="RHEA-COMP:17997"/>
        <dbReference type="Rhea" id="RHEA-COMP:17998"/>
        <dbReference type="Rhea" id="RHEA-COMP:18001"/>
        <dbReference type="Rhea" id="RHEA-COMP:18002"/>
        <dbReference type="ChEBI" id="CHEBI:15378"/>
        <dbReference type="ChEBI" id="CHEBI:29033"/>
        <dbReference type="ChEBI" id="CHEBI:33723"/>
        <dbReference type="ChEBI" id="CHEBI:47402"/>
        <dbReference type="ChEBI" id="CHEBI:57540"/>
        <dbReference type="ChEBI" id="CHEBI:57945"/>
        <dbReference type="ChEBI" id="CHEBI:83228"/>
    </reaction>
</comment>
<name>G0QXU0_ICHMU</name>
<evidence type="ECO:0000313" key="9">
    <source>
        <dbReference type="EMBL" id="EGR29971.1"/>
    </source>
</evidence>
<evidence type="ECO:0000256" key="3">
    <source>
        <dbReference type="ARBA" id="ARBA00023004"/>
    </source>
</evidence>
<evidence type="ECO:0000256" key="6">
    <source>
        <dbReference type="ARBA" id="ARBA00041070"/>
    </source>
</evidence>